<dbReference type="AlphaFoldDB" id="A0A8D3AA92"/>
<organism evidence="3 4">
    <name type="scientific">Scophthalmus maximus</name>
    <name type="common">Turbot</name>
    <name type="synonym">Psetta maxima</name>
    <dbReference type="NCBI Taxonomy" id="52904"/>
    <lineage>
        <taxon>Eukaryota</taxon>
        <taxon>Metazoa</taxon>
        <taxon>Chordata</taxon>
        <taxon>Craniata</taxon>
        <taxon>Vertebrata</taxon>
        <taxon>Euteleostomi</taxon>
        <taxon>Actinopterygii</taxon>
        <taxon>Neopterygii</taxon>
        <taxon>Teleostei</taxon>
        <taxon>Neoteleostei</taxon>
        <taxon>Acanthomorphata</taxon>
        <taxon>Carangaria</taxon>
        <taxon>Pleuronectiformes</taxon>
        <taxon>Pleuronectoidei</taxon>
        <taxon>Scophthalmidae</taxon>
        <taxon>Scophthalmus</taxon>
    </lineage>
</organism>
<keyword evidence="2" id="KW-1133">Transmembrane helix</keyword>
<feature type="compositionally biased region" description="Polar residues" evidence="1">
    <location>
        <begin position="200"/>
        <end position="263"/>
    </location>
</feature>
<evidence type="ECO:0000256" key="2">
    <source>
        <dbReference type="SAM" id="Phobius"/>
    </source>
</evidence>
<name>A0A8D3AA92_SCOMX</name>
<feature type="compositionally biased region" description="Low complexity" evidence="1">
    <location>
        <begin position="273"/>
        <end position="288"/>
    </location>
</feature>
<evidence type="ECO:0000256" key="1">
    <source>
        <dbReference type="SAM" id="MobiDB-lite"/>
    </source>
</evidence>
<feature type="transmembrane region" description="Helical" evidence="2">
    <location>
        <begin position="335"/>
        <end position="356"/>
    </location>
</feature>
<reference evidence="3" key="2">
    <citation type="submission" date="2025-08" db="UniProtKB">
        <authorList>
            <consortium name="Ensembl"/>
        </authorList>
    </citation>
    <scope>IDENTIFICATION</scope>
</reference>
<evidence type="ECO:0008006" key="5">
    <source>
        <dbReference type="Google" id="ProtNLM"/>
    </source>
</evidence>
<feature type="compositionally biased region" description="Polar residues" evidence="1">
    <location>
        <begin position="182"/>
        <end position="192"/>
    </location>
</feature>
<protein>
    <recommendedName>
        <fullName evidence="5">Mucin-15</fullName>
    </recommendedName>
</protein>
<keyword evidence="2" id="KW-0812">Transmembrane</keyword>
<dbReference type="Pfam" id="PF15672">
    <property type="entry name" value="Mucin15"/>
    <property type="match status" value="1"/>
</dbReference>
<dbReference type="Ensembl" id="ENSSMAT00000015220.2">
    <property type="protein sequence ID" value="ENSSMAP00000015027.2"/>
    <property type="gene ID" value="ENSSMAG00000009214.2"/>
</dbReference>
<dbReference type="InterPro" id="IPR031371">
    <property type="entry name" value="Mucin-15"/>
</dbReference>
<accession>A0A8D3AA92</accession>
<keyword evidence="2" id="KW-0472">Membrane</keyword>
<proteinExistence type="predicted"/>
<dbReference type="PANTHER" id="PTHR45427">
    <property type="entry name" value="MUCIN-15"/>
    <property type="match status" value="1"/>
</dbReference>
<feature type="region of interest" description="Disordered" evidence="1">
    <location>
        <begin position="182"/>
        <end position="334"/>
    </location>
</feature>
<dbReference type="Proteomes" id="UP000694558">
    <property type="component" value="Chromosome 5"/>
</dbReference>
<gene>
    <name evidence="3" type="primary">muc15</name>
</gene>
<sequence length="412" mass="43701">MTSMLSNREPTPCSFLLCAMKTDTNDDKRFMSRLVFQSESKKGKMEMYLKFTAGLLLMVHAFHVASLQDSTDSPGRTINQNWLRDLPRNKTGRQNAAVAEEESEDDRDLGASAMESSNDYGGIASGSMVLSDGEEENLFSRETAENKTSDDLNAVTTTLPQALPNGETEQPELWNATVSPATQATNSSQVNVTEAEEESQNSTAAPQTSTAHWIAPNATSSPDSSNGTGLQSTTSAPESDATQASTTEPGGDVGSSNSTTPMATTEAPRENETPVTPSSTTAVPPESAETSPLPPASDAPITPEKANKTDKDGAAGSSADRGVASDSHRSSSNSWGAVLGTAVAVALVGLVAYVILKKKQQKAFSHRKLVEEFPSDPVLRLDNSEPLDLNFGRAAYFNPGLQGDNIQMSNFP</sequence>
<dbReference type="GeneTree" id="ENSGT00860000135092"/>
<feature type="region of interest" description="Disordered" evidence="1">
    <location>
        <begin position="86"/>
        <end position="127"/>
    </location>
</feature>
<dbReference type="PANTHER" id="PTHR45427:SF1">
    <property type="entry name" value="MUCIN-15"/>
    <property type="match status" value="1"/>
</dbReference>
<evidence type="ECO:0000313" key="3">
    <source>
        <dbReference type="Ensembl" id="ENSSMAP00000015027.2"/>
    </source>
</evidence>
<reference evidence="3" key="1">
    <citation type="submission" date="2023-05" db="EMBL/GenBank/DDBJ databases">
        <title>High-quality long-read genome of Scophthalmus maximus.</title>
        <authorList>
            <person name="Lien S."/>
            <person name="Martinez P."/>
        </authorList>
    </citation>
    <scope>NUCLEOTIDE SEQUENCE [LARGE SCALE GENOMIC DNA]</scope>
</reference>
<evidence type="ECO:0000313" key="4">
    <source>
        <dbReference type="Proteomes" id="UP000694558"/>
    </source>
</evidence>